<gene>
    <name evidence="1" type="ordered locus">Runsl_2372</name>
</gene>
<dbReference type="KEGG" id="rsi:Runsl_2372"/>
<evidence type="ECO:0000313" key="1">
    <source>
        <dbReference type="EMBL" id="AEI48782.1"/>
    </source>
</evidence>
<dbReference type="Proteomes" id="UP000000493">
    <property type="component" value="Chromosome"/>
</dbReference>
<proteinExistence type="predicted"/>
<protein>
    <submittedName>
        <fullName evidence="1">Uncharacterized protein</fullName>
    </submittedName>
</protein>
<organism evidence="1 2">
    <name type="scientific">Runella slithyformis (strain ATCC 29530 / DSM 19594 / LMG 11500 / NCIMB 11436 / LSU 4)</name>
    <dbReference type="NCBI Taxonomy" id="761193"/>
    <lineage>
        <taxon>Bacteria</taxon>
        <taxon>Pseudomonadati</taxon>
        <taxon>Bacteroidota</taxon>
        <taxon>Cytophagia</taxon>
        <taxon>Cytophagales</taxon>
        <taxon>Spirosomataceae</taxon>
        <taxon>Runella</taxon>
    </lineage>
</organism>
<dbReference type="EMBL" id="CP002859">
    <property type="protein sequence ID" value="AEI48782.1"/>
    <property type="molecule type" value="Genomic_DNA"/>
</dbReference>
<accession>A0A7U3ZK98</accession>
<dbReference type="AlphaFoldDB" id="A0A7U3ZK98"/>
<evidence type="ECO:0000313" key="2">
    <source>
        <dbReference type="Proteomes" id="UP000000493"/>
    </source>
</evidence>
<sequence>MNRKHLYIFYKYDTNSTYTKKLAKLSIHLAINYLFSIIKTLY</sequence>
<reference evidence="2" key="1">
    <citation type="submission" date="2011-06" db="EMBL/GenBank/DDBJ databases">
        <title>The complete genome of chromosome of Runella slithyformis DSM 19594.</title>
        <authorList>
            <consortium name="US DOE Joint Genome Institute (JGI-PGF)"/>
            <person name="Lucas S."/>
            <person name="Han J."/>
            <person name="Lapidus A."/>
            <person name="Bruce D."/>
            <person name="Goodwin L."/>
            <person name="Pitluck S."/>
            <person name="Peters L."/>
            <person name="Kyrpides N."/>
            <person name="Mavromatis K."/>
            <person name="Ivanova N."/>
            <person name="Ovchinnikova G."/>
            <person name="Zhang X."/>
            <person name="Misra M."/>
            <person name="Detter J.C."/>
            <person name="Tapia R."/>
            <person name="Han C."/>
            <person name="Land M."/>
            <person name="Hauser L."/>
            <person name="Markowitz V."/>
            <person name="Cheng J.-F."/>
            <person name="Hugenholtz P."/>
            <person name="Woyke T."/>
            <person name="Wu D."/>
            <person name="Tindall B."/>
            <person name="Faehrich R."/>
            <person name="Brambilla E."/>
            <person name="Klenk H.-P."/>
            <person name="Eisen J.A."/>
        </authorList>
    </citation>
    <scope>NUCLEOTIDE SEQUENCE [LARGE SCALE GENOMIC DNA]</scope>
    <source>
        <strain evidence="2">ATCC 29530 / DSM 19594 / LMG 11500 / NCIMB 11436 / LSU 4</strain>
    </source>
</reference>
<name>A0A7U3ZK98_RUNSL</name>
<reference evidence="1 2" key="2">
    <citation type="journal article" date="2012" name="Stand. Genomic Sci.">
        <title>Complete genome sequence of the aquatic bacterium Runella slithyformis type strain (LSU 4(T)).</title>
        <authorList>
            <person name="Copeland A."/>
            <person name="Zhang X."/>
            <person name="Misra M."/>
            <person name="Lapidus A."/>
            <person name="Nolan M."/>
            <person name="Lucas S."/>
            <person name="Deshpande S."/>
            <person name="Cheng J.F."/>
            <person name="Tapia R."/>
            <person name="Goodwin L.A."/>
            <person name="Pitluck S."/>
            <person name="Liolios K."/>
            <person name="Pagani I."/>
            <person name="Ivanova N."/>
            <person name="Mikhailova N."/>
            <person name="Pati A."/>
            <person name="Chen A."/>
            <person name="Palaniappan K."/>
            <person name="Land M."/>
            <person name="Hauser L."/>
            <person name="Pan C."/>
            <person name="Jeffries C.D."/>
            <person name="Detter J.C."/>
            <person name="Brambilla E.M."/>
            <person name="Rohde M."/>
            <person name="Djao O.D."/>
            <person name="Goker M."/>
            <person name="Sikorski J."/>
            <person name="Tindall B.J."/>
            <person name="Woyke T."/>
            <person name="Bristow J."/>
            <person name="Eisen J.A."/>
            <person name="Markowitz V."/>
            <person name="Hugenholtz P."/>
            <person name="Kyrpides N.C."/>
            <person name="Klenk H.P."/>
            <person name="Mavromatis K."/>
        </authorList>
    </citation>
    <scope>NUCLEOTIDE SEQUENCE [LARGE SCALE GENOMIC DNA]</scope>
    <source>
        <strain evidence="2">ATCC 29530 / DSM 19594 / LMG 11500 / NCIMB 11436 / LSU 4</strain>
    </source>
</reference>
<keyword evidence="2" id="KW-1185">Reference proteome</keyword>